<dbReference type="PANTHER" id="PTHR32439">
    <property type="entry name" value="FERREDOXIN--NITRITE REDUCTASE, CHLOROPLASTIC"/>
    <property type="match status" value="1"/>
</dbReference>
<dbReference type="SUPFAM" id="SSF55124">
    <property type="entry name" value="Nitrite/Sulfite reductase N-terminal domain-like"/>
    <property type="match status" value="2"/>
</dbReference>
<comment type="similarity">
    <text evidence="1">Belongs to the nitrite and sulfite reductase 4Fe-4S domain family.</text>
</comment>
<feature type="domain" description="Nitrite/Sulfite reductase ferredoxin-like" evidence="9">
    <location>
        <begin position="113"/>
        <end position="171"/>
    </location>
</feature>
<dbReference type="GO" id="GO:0016491">
    <property type="term" value="F:oxidoreductase activity"/>
    <property type="evidence" value="ECO:0007669"/>
    <property type="project" value="UniProtKB-KW"/>
</dbReference>
<dbReference type="InterPro" id="IPR006066">
    <property type="entry name" value="NO2/SO3_Rdtase_FeS/sirohaem_BS"/>
</dbReference>
<protein>
    <submittedName>
        <fullName evidence="10">NirA family protein</fullName>
    </submittedName>
</protein>
<evidence type="ECO:0000313" key="10">
    <source>
        <dbReference type="EMBL" id="AWN43927.1"/>
    </source>
</evidence>
<dbReference type="GO" id="GO:0051539">
    <property type="term" value="F:4 iron, 4 sulfur cluster binding"/>
    <property type="evidence" value="ECO:0007669"/>
    <property type="project" value="UniProtKB-KW"/>
</dbReference>
<evidence type="ECO:0000256" key="5">
    <source>
        <dbReference type="ARBA" id="ARBA00023002"/>
    </source>
</evidence>
<organism evidence="10 11">
    <name type="scientific">Methylobacterium durans</name>
    <dbReference type="NCBI Taxonomy" id="2202825"/>
    <lineage>
        <taxon>Bacteria</taxon>
        <taxon>Pseudomonadati</taxon>
        <taxon>Pseudomonadota</taxon>
        <taxon>Alphaproteobacteria</taxon>
        <taxon>Hyphomicrobiales</taxon>
        <taxon>Methylobacteriaceae</taxon>
        <taxon>Methylobacterium</taxon>
    </lineage>
</organism>
<proteinExistence type="inferred from homology"/>
<dbReference type="InterPro" id="IPR012798">
    <property type="entry name" value="Cbl_synth_CobG-like"/>
</dbReference>
<evidence type="ECO:0000256" key="6">
    <source>
        <dbReference type="ARBA" id="ARBA00023004"/>
    </source>
</evidence>
<dbReference type="InterPro" id="IPR051329">
    <property type="entry name" value="NIR_SIR_4Fe-4S"/>
</dbReference>
<keyword evidence="2" id="KW-0004">4Fe-4S</keyword>
<evidence type="ECO:0000259" key="8">
    <source>
        <dbReference type="Pfam" id="PF01077"/>
    </source>
</evidence>
<dbReference type="InterPro" id="IPR045854">
    <property type="entry name" value="NO2/SO3_Rdtase_4Fe4S_sf"/>
</dbReference>
<dbReference type="Gene3D" id="3.90.480.10">
    <property type="entry name" value="Sulfite Reductase Hemoprotein,Domain 2"/>
    <property type="match status" value="1"/>
</dbReference>
<dbReference type="Gene3D" id="3.30.413.10">
    <property type="entry name" value="Sulfite Reductase Hemoprotein, domain 1"/>
    <property type="match status" value="2"/>
</dbReference>
<evidence type="ECO:0000256" key="2">
    <source>
        <dbReference type="ARBA" id="ARBA00022485"/>
    </source>
</evidence>
<feature type="domain" description="Nitrite/Sulfite reductase ferredoxin-like" evidence="9">
    <location>
        <begin position="365"/>
        <end position="431"/>
    </location>
</feature>
<keyword evidence="3" id="KW-0349">Heme</keyword>
<dbReference type="NCBIfam" id="NF007126">
    <property type="entry name" value="PRK09567.1"/>
    <property type="match status" value="1"/>
</dbReference>
<dbReference type="RefSeq" id="WP_109895190.1">
    <property type="nucleotide sequence ID" value="NZ_CP029550.1"/>
</dbReference>
<keyword evidence="11" id="KW-1185">Reference proteome</keyword>
<evidence type="ECO:0000256" key="4">
    <source>
        <dbReference type="ARBA" id="ARBA00022723"/>
    </source>
</evidence>
<dbReference type="SUPFAM" id="SSF56014">
    <property type="entry name" value="Nitrite and sulphite reductase 4Fe-4S domain-like"/>
    <property type="match status" value="2"/>
</dbReference>
<feature type="domain" description="Nitrite/sulphite reductase 4Fe-4S" evidence="8">
    <location>
        <begin position="183"/>
        <end position="341"/>
    </location>
</feature>
<dbReference type="GO" id="GO:0020037">
    <property type="term" value="F:heme binding"/>
    <property type="evidence" value="ECO:0007669"/>
    <property type="project" value="InterPro"/>
</dbReference>
<dbReference type="Pfam" id="PF01077">
    <property type="entry name" value="NIR_SIR"/>
    <property type="match status" value="2"/>
</dbReference>
<dbReference type="PROSITE" id="PS00365">
    <property type="entry name" value="NIR_SIR"/>
    <property type="match status" value="1"/>
</dbReference>
<evidence type="ECO:0000256" key="7">
    <source>
        <dbReference type="ARBA" id="ARBA00023014"/>
    </source>
</evidence>
<dbReference type="AlphaFoldDB" id="A0A2U8WCQ4"/>
<keyword evidence="7" id="KW-0411">Iron-sulfur</keyword>
<name>A0A2U8WCQ4_9HYPH</name>
<feature type="domain" description="Nitrite/sulphite reductase 4Fe-4S" evidence="8">
    <location>
        <begin position="445"/>
        <end position="586"/>
    </location>
</feature>
<reference evidence="11" key="1">
    <citation type="submission" date="2018-05" db="EMBL/GenBank/DDBJ databases">
        <title>Complete Genome Sequence of Methylobacterium sp. 17SD2-17.</title>
        <authorList>
            <person name="Srinivasan S."/>
        </authorList>
    </citation>
    <scope>NUCLEOTIDE SEQUENCE [LARGE SCALE GENOMIC DNA]</scope>
    <source>
        <strain evidence="11">17SD2-17</strain>
    </source>
</reference>
<evidence type="ECO:0000256" key="1">
    <source>
        <dbReference type="ARBA" id="ARBA00010429"/>
    </source>
</evidence>
<dbReference type="InterPro" id="IPR006067">
    <property type="entry name" value="NO2/SO3_Rdtase_4Fe4S_dom"/>
</dbReference>
<dbReference type="InterPro" id="IPR005117">
    <property type="entry name" value="NiRdtase/SiRdtase_haem-b_fer"/>
</dbReference>
<dbReference type="PRINTS" id="PR00397">
    <property type="entry name" value="SIROHAEM"/>
</dbReference>
<gene>
    <name evidence="10" type="primary">nirA</name>
    <name evidence="10" type="ORF">DK389_29715</name>
</gene>
<dbReference type="KEGG" id="mets:DK389_29715"/>
<dbReference type="PANTHER" id="PTHR32439:SF0">
    <property type="entry name" value="FERREDOXIN--NITRITE REDUCTASE, CHLOROPLASTIC"/>
    <property type="match status" value="1"/>
</dbReference>
<dbReference type="Proteomes" id="UP000245926">
    <property type="component" value="Chromosome"/>
</dbReference>
<dbReference type="NCBIfam" id="TIGR02435">
    <property type="entry name" value="CobG"/>
    <property type="match status" value="1"/>
</dbReference>
<dbReference type="EMBL" id="CP029550">
    <property type="protein sequence ID" value="AWN43927.1"/>
    <property type="molecule type" value="Genomic_DNA"/>
</dbReference>
<dbReference type="OrthoDB" id="9803707at2"/>
<dbReference type="InterPro" id="IPR036136">
    <property type="entry name" value="Nit/Sulf_reduc_fer-like_dom_sf"/>
</dbReference>
<dbReference type="Pfam" id="PF03460">
    <property type="entry name" value="NIR_SIR_ferr"/>
    <property type="match status" value="2"/>
</dbReference>
<evidence type="ECO:0000259" key="9">
    <source>
        <dbReference type="Pfam" id="PF03460"/>
    </source>
</evidence>
<keyword evidence="5" id="KW-0560">Oxidoreductase</keyword>
<accession>A0A2U8WCQ4</accession>
<evidence type="ECO:0000256" key="3">
    <source>
        <dbReference type="ARBA" id="ARBA00022617"/>
    </source>
</evidence>
<dbReference type="GO" id="GO:0046872">
    <property type="term" value="F:metal ion binding"/>
    <property type="evidence" value="ECO:0007669"/>
    <property type="project" value="UniProtKB-KW"/>
</dbReference>
<keyword evidence="4" id="KW-0479">Metal-binding</keyword>
<evidence type="ECO:0000313" key="11">
    <source>
        <dbReference type="Proteomes" id="UP000245926"/>
    </source>
</evidence>
<sequence length="596" mass="64394">MAEDFNTEQKRYLEGFASGIAAARMTGGLSLGQAPAGGVSEPTGPDAIHIKAQEKTVKAGGKLCDQEKWKRAENPFEGHNRLIEEAATGKAPKPEDNFRWRYHGLFWVAPAQNSYMCRLRIPNGILHHWQFSGIADLADAHGGGYAHVTTRANLQVREITPEHGQPFLDGLIDLGLTARGAGADNIRNVTGSPVAGIDAQELLDTRPLARSWHNWILNDRSLFGLPRKFNVAFDGGGVLPVLEETNDIGFQAITVREGAAVAPGVWMRLVLGGISGHRDLARDTGVVLRPEDCNRVADAILRVFIENGDRTNRNKSRMKYVLDAWGFEKYLAVVEEKLGRKLDRVDPAHVKPRGGFDRYAHIGVHGQAQAGLNWVGVVLPVGKMTTDEMRALAEIARECGDGQIRLTVWQNFLFSGVPDARVAEVEARVAALGFTTRASSIRAGLVACTGNRGCKFAASDTKGHALVIADYIEARVTELDVPVNLHLTGCHHSCAQHYIGDIGLIGAKVVVSDEGDTVEGYDIVVGGGFGDSPKIGTEIWKAVKADDCPGRVEALLRAYLAGREGPSESFQAFTARTGPDSLRSLAEDQPVLKAAA</sequence>
<keyword evidence="6" id="KW-0408">Iron</keyword>